<proteinExistence type="predicted"/>
<sequence length="351" mass="38439">MQHMFSVNNPHTPGTEAHEFFELAASIAARRIDPTFAEELDAARAIVEAAATAEARAHAKVAEKAAKRALEDAELSFEHSAILDSRHLKSKKTTLGRENTRVWRSVRGRALLELGAERFAYFARQYDLDRAAAAELTMMRTDLISYIWEIWNSPAFLEAKTPWGYTNEVLGKRLGYANKLDRLRTSHSADERTPMTGEVPADGSYNPMTVLFADNGGEAITNSEDSVSIEAARRSAELEPAFRSPALNRVVTLLVTGGLVPEQASALVEYVVERATAATSPARAYDAAARDAKVVAARLEIPEALYRATVNLVLGNSSGDIGVIEAELRGIDPRTVKNIVKNKKKLSAFSR</sequence>
<evidence type="ECO:0000313" key="4">
    <source>
        <dbReference type="Proteomes" id="UP000298252"/>
    </source>
</evidence>
<keyword evidence="4" id="KW-1185">Reference proteome</keyword>
<dbReference type="RefSeq" id="WP_092341348.1">
    <property type="nucleotide sequence ID" value="NZ_FNIB01000009.1"/>
</dbReference>
<dbReference type="EMBL" id="SOFD01000028">
    <property type="protein sequence ID" value="TFB76094.1"/>
    <property type="molecule type" value="Genomic_DNA"/>
</dbReference>
<dbReference type="EMBL" id="FNIB01000009">
    <property type="protein sequence ID" value="SDO00727.1"/>
    <property type="molecule type" value="Genomic_DNA"/>
</dbReference>
<gene>
    <name evidence="2" type="ORF">E3O21_11610</name>
    <name evidence="1" type="ORF">SAMN05216368_10928</name>
</gene>
<reference evidence="1 3" key="1">
    <citation type="submission" date="2016-10" db="EMBL/GenBank/DDBJ databases">
        <authorList>
            <person name="Varghese N."/>
            <person name="Submissions S."/>
        </authorList>
    </citation>
    <scope>NUCLEOTIDE SEQUENCE [LARGE SCALE GENOMIC DNA]</scope>
    <source>
        <strain evidence="1 3">CGMCC 1.11215</strain>
    </source>
</reference>
<evidence type="ECO:0000313" key="1">
    <source>
        <dbReference type="EMBL" id="SDO00727.1"/>
    </source>
</evidence>
<dbReference type="Proteomes" id="UP000298252">
    <property type="component" value="Unassembled WGS sequence"/>
</dbReference>
<dbReference type="Proteomes" id="UP000199639">
    <property type="component" value="Unassembled WGS sequence"/>
</dbReference>
<evidence type="ECO:0000313" key="2">
    <source>
        <dbReference type="EMBL" id="TFB76094.1"/>
    </source>
</evidence>
<dbReference type="STRING" id="1424659.SAMN05216368_10928"/>
<dbReference type="AlphaFoldDB" id="A0A4R8V1J4"/>
<protein>
    <submittedName>
        <fullName evidence="1">Uncharacterized protein</fullName>
    </submittedName>
</protein>
<reference evidence="2 4" key="2">
    <citation type="submission" date="2019-03" db="EMBL/GenBank/DDBJ databases">
        <title>Genomics of glacier-inhabiting Cryobacterium strains.</title>
        <authorList>
            <person name="Liu Q."/>
            <person name="Xin Y.-H."/>
        </authorList>
    </citation>
    <scope>NUCLEOTIDE SEQUENCE [LARGE SCALE GENOMIC DNA]</scope>
    <source>
        <strain evidence="2 4">Hh8</strain>
    </source>
</reference>
<evidence type="ECO:0000313" key="3">
    <source>
        <dbReference type="Proteomes" id="UP000199639"/>
    </source>
</evidence>
<accession>A0A4R8V1J4</accession>
<organism evidence="1 3">
    <name type="scientific">Cryobacterium flavum</name>
    <dbReference type="NCBI Taxonomy" id="1424659"/>
    <lineage>
        <taxon>Bacteria</taxon>
        <taxon>Bacillati</taxon>
        <taxon>Actinomycetota</taxon>
        <taxon>Actinomycetes</taxon>
        <taxon>Micrococcales</taxon>
        <taxon>Microbacteriaceae</taxon>
        <taxon>Cryobacterium</taxon>
    </lineage>
</organism>
<name>A0A4R8V1J4_9MICO</name>